<dbReference type="Pfam" id="PF00481">
    <property type="entry name" value="PP2C"/>
    <property type="match status" value="1"/>
</dbReference>
<dbReference type="AlphaFoldDB" id="A0ABD2IFR2"/>
<sequence length="388" mass="42463">MVDTHHSFAQKRKANSTTLSLYDSDEEAKTSIKKAIHDDINSEENSTNGLQPSTVSPALNTLAGTNVCFSSGSDSVLHSVCIERKGEREEMQDRHLALDSFESCFGNSLPVRADDSQGVGKMRCALYALFDGHAGRRAADYCAEHFARLFVAVFKKYVPPKCAISVFEKSIRKIFVDTYKGIDDGFLVEARRQKPTLKDGTTATTIFLLDKTLYCANIGDSKAIVCRHKSEKSTNIPLQITVDHNPLVFDERMRIQKSGGTVKDGRVFGILEVSRSIGDGQMKAHGVICTPDIKKLSLTPDDLFIILACDGLWKAFSPDAAIDFVIGQYKMLAKTTEFNEGKDSVGLWTKIADEMSAAAVRKGCGDNVTVLVVIVADVAKLSKAFEGD</sequence>
<dbReference type="EMBL" id="JBICCN010000309">
    <property type="protein sequence ID" value="KAL3078969.1"/>
    <property type="molecule type" value="Genomic_DNA"/>
</dbReference>
<evidence type="ECO:0000256" key="4">
    <source>
        <dbReference type="RuleBase" id="RU003465"/>
    </source>
</evidence>
<dbReference type="GO" id="GO:0046872">
    <property type="term" value="F:metal ion binding"/>
    <property type="evidence" value="ECO:0007669"/>
    <property type="project" value="UniProtKB-KW"/>
</dbReference>
<protein>
    <recommendedName>
        <fullName evidence="6">PPM-type phosphatase domain-containing protein</fullName>
    </recommendedName>
</protein>
<feature type="region of interest" description="Disordered" evidence="5">
    <location>
        <begin position="1"/>
        <end position="24"/>
    </location>
</feature>
<dbReference type="InterPro" id="IPR000222">
    <property type="entry name" value="PP2C_BS"/>
</dbReference>
<name>A0ABD2IFR2_HETSC</name>
<dbReference type="Proteomes" id="UP001620645">
    <property type="component" value="Unassembled WGS sequence"/>
</dbReference>
<dbReference type="PROSITE" id="PS51746">
    <property type="entry name" value="PPM_2"/>
    <property type="match status" value="1"/>
</dbReference>
<keyword evidence="2 4" id="KW-0378">Hydrolase</keyword>
<keyword evidence="3 4" id="KW-0904">Protein phosphatase</keyword>
<evidence type="ECO:0000313" key="8">
    <source>
        <dbReference type="Proteomes" id="UP001620645"/>
    </source>
</evidence>
<dbReference type="InterPro" id="IPR001932">
    <property type="entry name" value="PPM-type_phosphatase-like_dom"/>
</dbReference>
<dbReference type="SMART" id="SM00332">
    <property type="entry name" value="PP2Cc"/>
    <property type="match status" value="1"/>
</dbReference>
<gene>
    <name evidence="7" type="ORF">niasHS_014751</name>
</gene>
<reference evidence="7 8" key="1">
    <citation type="submission" date="2024-10" db="EMBL/GenBank/DDBJ databases">
        <authorList>
            <person name="Kim D."/>
        </authorList>
    </citation>
    <scope>NUCLEOTIDE SEQUENCE [LARGE SCALE GENOMIC DNA]</scope>
    <source>
        <strain evidence="7">Taebaek</strain>
    </source>
</reference>
<feature type="domain" description="PPM-type phosphatase" evidence="6">
    <location>
        <begin position="77"/>
        <end position="375"/>
    </location>
</feature>
<evidence type="ECO:0000256" key="3">
    <source>
        <dbReference type="ARBA" id="ARBA00022912"/>
    </source>
</evidence>
<dbReference type="SUPFAM" id="SSF81606">
    <property type="entry name" value="PP2C-like"/>
    <property type="match status" value="1"/>
</dbReference>
<dbReference type="PROSITE" id="PS01032">
    <property type="entry name" value="PPM_1"/>
    <property type="match status" value="1"/>
</dbReference>
<dbReference type="Gene3D" id="3.60.40.10">
    <property type="entry name" value="PPM-type phosphatase domain"/>
    <property type="match status" value="1"/>
</dbReference>
<dbReference type="InterPro" id="IPR036457">
    <property type="entry name" value="PPM-type-like_dom_sf"/>
</dbReference>
<comment type="caution">
    <text evidence="7">The sequence shown here is derived from an EMBL/GenBank/DDBJ whole genome shotgun (WGS) entry which is preliminary data.</text>
</comment>
<proteinExistence type="inferred from homology"/>
<evidence type="ECO:0000313" key="7">
    <source>
        <dbReference type="EMBL" id="KAL3078969.1"/>
    </source>
</evidence>
<evidence type="ECO:0000256" key="2">
    <source>
        <dbReference type="ARBA" id="ARBA00022801"/>
    </source>
</evidence>
<evidence type="ECO:0000259" key="6">
    <source>
        <dbReference type="PROSITE" id="PS51746"/>
    </source>
</evidence>
<organism evidence="7 8">
    <name type="scientific">Heterodera schachtii</name>
    <name type="common">Sugarbeet cyst nematode worm</name>
    <name type="synonym">Tylenchus schachtii</name>
    <dbReference type="NCBI Taxonomy" id="97005"/>
    <lineage>
        <taxon>Eukaryota</taxon>
        <taxon>Metazoa</taxon>
        <taxon>Ecdysozoa</taxon>
        <taxon>Nematoda</taxon>
        <taxon>Chromadorea</taxon>
        <taxon>Rhabditida</taxon>
        <taxon>Tylenchina</taxon>
        <taxon>Tylenchomorpha</taxon>
        <taxon>Tylenchoidea</taxon>
        <taxon>Heteroderidae</taxon>
        <taxon>Heteroderinae</taxon>
        <taxon>Heterodera</taxon>
    </lineage>
</organism>
<dbReference type="InterPro" id="IPR015655">
    <property type="entry name" value="PP2C"/>
</dbReference>
<evidence type="ECO:0000256" key="1">
    <source>
        <dbReference type="ARBA" id="ARBA00022723"/>
    </source>
</evidence>
<dbReference type="PANTHER" id="PTHR47992">
    <property type="entry name" value="PROTEIN PHOSPHATASE"/>
    <property type="match status" value="1"/>
</dbReference>
<evidence type="ECO:0000256" key="5">
    <source>
        <dbReference type="SAM" id="MobiDB-lite"/>
    </source>
</evidence>
<keyword evidence="8" id="KW-1185">Reference proteome</keyword>
<dbReference type="CDD" id="cd00143">
    <property type="entry name" value="PP2Cc"/>
    <property type="match status" value="1"/>
</dbReference>
<accession>A0ABD2IFR2</accession>
<dbReference type="GO" id="GO:0004721">
    <property type="term" value="F:phosphoprotein phosphatase activity"/>
    <property type="evidence" value="ECO:0007669"/>
    <property type="project" value="UniProtKB-KW"/>
</dbReference>
<comment type="similarity">
    <text evidence="4">Belongs to the PP2C family.</text>
</comment>
<keyword evidence="1" id="KW-0479">Metal-binding</keyword>